<feature type="active site" evidence="9">
    <location>
        <position position="117"/>
    </location>
</feature>
<proteinExistence type="inferred from homology"/>
<dbReference type="KEGG" id="sual:KDD17_16855"/>
<comment type="similarity">
    <text evidence="1 9 11">Belongs to the peptidase A8 family.</text>
</comment>
<evidence type="ECO:0000256" key="8">
    <source>
        <dbReference type="ARBA" id="ARBA00023136"/>
    </source>
</evidence>
<evidence type="ECO:0000256" key="10">
    <source>
        <dbReference type="RuleBase" id="RU000594"/>
    </source>
</evidence>
<name>A0A975JEE0_9RHOB</name>
<keyword evidence="8 9" id="KW-0472">Membrane</keyword>
<dbReference type="AlphaFoldDB" id="A0A975JEE0"/>
<evidence type="ECO:0000256" key="2">
    <source>
        <dbReference type="ARBA" id="ARBA00022475"/>
    </source>
</evidence>
<dbReference type="PANTHER" id="PTHR33695:SF1">
    <property type="entry name" value="LIPOPROTEIN SIGNAL PEPTIDASE"/>
    <property type="match status" value="1"/>
</dbReference>
<comment type="caution">
    <text evidence="9">Lacks conserved residue(s) required for the propagation of feature annotation.</text>
</comment>
<dbReference type="Proteomes" id="UP000683291">
    <property type="component" value="Chromosome 1"/>
</dbReference>
<comment type="subcellular location">
    <subcellularLocation>
        <location evidence="9">Cell membrane</location>
        <topology evidence="9">Multi-pass membrane protein</topology>
    </subcellularLocation>
</comment>
<dbReference type="GO" id="GO:0006508">
    <property type="term" value="P:proteolysis"/>
    <property type="evidence" value="ECO:0007669"/>
    <property type="project" value="UniProtKB-KW"/>
</dbReference>
<evidence type="ECO:0000256" key="1">
    <source>
        <dbReference type="ARBA" id="ARBA00006139"/>
    </source>
</evidence>
<evidence type="ECO:0000256" key="9">
    <source>
        <dbReference type="HAMAP-Rule" id="MF_00161"/>
    </source>
</evidence>
<evidence type="ECO:0000256" key="3">
    <source>
        <dbReference type="ARBA" id="ARBA00022670"/>
    </source>
</evidence>
<evidence type="ECO:0000256" key="7">
    <source>
        <dbReference type="ARBA" id="ARBA00022989"/>
    </source>
</evidence>
<dbReference type="RefSeq" id="WP_212704713.1">
    <property type="nucleotide sequence ID" value="NZ_CP073581.1"/>
</dbReference>
<keyword evidence="5 9" id="KW-0064">Aspartyl protease</keyword>
<dbReference type="Pfam" id="PF01252">
    <property type="entry name" value="Peptidase_A8"/>
    <property type="match status" value="1"/>
</dbReference>
<dbReference type="EC" id="3.4.23.36" evidence="9"/>
<keyword evidence="4 9" id="KW-0812">Transmembrane</keyword>
<reference evidence="13" key="1">
    <citation type="submission" date="2021-04" db="EMBL/GenBank/DDBJ databases">
        <title>Complete genome sequence for Sulfitobacter sp. strain JK7-1.</title>
        <authorList>
            <person name="Park S.-J."/>
        </authorList>
    </citation>
    <scope>NUCLEOTIDE SEQUENCE</scope>
    <source>
        <strain evidence="13">JK7-1</strain>
    </source>
</reference>
<evidence type="ECO:0000256" key="4">
    <source>
        <dbReference type="ARBA" id="ARBA00022692"/>
    </source>
</evidence>
<feature type="transmembrane region" description="Helical" evidence="9">
    <location>
        <begin position="130"/>
        <end position="150"/>
    </location>
</feature>
<comment type="catalytic activity">
    <reaction evidence="9 10">
        <text>Release of signal peptides from bacterial membrane prolipoproteins. Hydrolyzes -Xaa-Yaa-Zaa-|-(S,diacylglyceryl)Cys-, in which Xaa is hydrophobic (preferably Leu), and Yaa (Ala or Ser) and Zaa (Gly or Ala) have small, neutral side chains.</text>
        <dbReference type="EC" id="3.4.23.36"/>
    </reaction>
</comment>
<evidence type="ECO:0000256" key="5">
    <source>
        <dbReference type="ARBA" id="ARBA00022750"/>
    </source>
</evidence>
<dbReference type="NCBIfam" id="TIGR00077">
    <property type="entry name" value="lspA"/>
    <property type="match status" value="1"/>
</dbReference>
<dbReference type="EMBL" id="CP073581">
    <property type="protein sequence ID" value="QUJ76515.1"/>
    <property type="molecule type" value="Genomic_DNA"/>
</dbReference>
<dbReference type="GO" id="GO:0005886">
    <property type="term" value="C:plasma membrane"/>
    <property type="evidence" value="ECO:0007669"/>
    <property type="project" value="UniProtKB-SubCell"/>
</dbReference>
<feature type="transmembrane region" description="Helical" evidence="9">
    <location>
        <begin position="62"/>
        <end position="82"/>
    </location>
</feature>
<dbReference type="PROSITE" id="PS00855">
    <property type="entry name" value="SPASE_II"/>
    <property type="match status" value="1"/>
</dbReference>
<evidence type="ECO:0000313" key="14">
    <source>
        <dbReference type="Proteomes" id="UP000683291"/>
    </source>
</evidence>
<organism evidence="13 14">
    <name type="scientific">Sulfitobacter albidus</name>
    <dbReference type="NCBI Taxonomy" id="2829501"/>
    <lineage>
        <taxon>Bacteria</taxon>
        <taxon>Pseudomonadati</taxon>
        <taxon>Pseudomonadota</taxon>
        <taxon>Alphaproteobacteria</taxon>
        <taxon>Rhodobacterales</taxon>
        <taxon>Roseobacteraceae</taxon>
        <taxon>Sulfitobacter</taxon>
    </lineage>
</organism>
<keyword evidence="3 9" id="KW-0645">Protease</keyword>
<keyword evidence="14" id="KW-1185">Reference proteome</keyword>
<feature type="active site" evidence="9">
    <location>
        <position position="136"/>
    </location>
</feature>
<evidence type="ECO:0000256" key="12">
    <source>
        <dbReference type="SAM" id="MobiDB-lite"/>
    </source>
</evidence>
<gene>
    <name evidence="9" type="primary">lspA</name>
    <name evidence="13" type="ORF">KDD17_16855</name>
</gene>
<dbReference type="HAMAP" id="MF_00161">
    <property type="entry name" value="LspA"/>
    <property type="match status" value="1"/>
</dbReference>
<dbReference type="InterPro" id="IPR001872">
    <property type="entry name" value="Peptidase_A8"/>
</dbReference>
<keyword evidence="7 9" id="KW-1133">Transmembrane helix</keyword>
<comment type="pathway">
    <text evidence="9">Protein modification; lipoprotein biosynthesis (signal peptide cleavage).</text>
</comment>
<sequence length="187" mass="20341">MRMIFWAATLAFAVDQISKYVVIHAMELARIRSIDVLPPLINFRYGENRGINFGLFGDGGEASRWFLIVLALGICTFVLIWARKSATRPIARISAGLLVGGALANVLDRLIYGYVLDFLNMSCCGIDNPFVFNIADVFIFAGAFGLIFFADSDGPRAQGRAGKKPGDKGRCPAINRCQGAGRPMEGS</sequence>
<dbReference type="PRINTS" id="PR00781">
    <property type="entry name" value="LIPOSIGPTASE"/>
</dbReference>
<comment type="function">
    <text evidence="9 10">This protein specifically catalyzes the removal of signal peptides from prolipoproteins.</text>
</comment>
<protein>
    <recommendedName>
        <fullName evidence="9">Lipoprotein signal peptidase</fullName>
        <ecNumber evidence="9">3.4.23.36</ecNumber>
    </recommendedName>
    <alternativeName>
        <fullName evidence="9">Prolipoprotein signal peptidase</fullName>
    </alternativeName>
    <alternativeName>
        <fullName evidence="9">Signal peptidase II</fullName>
        <shortName evidence="9">SPase II</shortName>
    </alternativeName>
</protein>
<keyword evidence="6 9" id="KW-0378">Hydrolase</keyword>
<evidence type="ECO:0000313" key="13">
    <source>
        <dbReference type="EMBL" id="QUJ76515.1"/>
    </source>
</evidence>
<accession>A0A975JEE0</accession>
<evidence type="ECO:0000256" key="11">
    <source>
        <dbReference type="RuleBase" id="RU004181"/>
    </source>
</evidence>
<evidence type="ECO:0000256" key="6">
    <source>
        <dbReference type="ARBA" id="ARBA00022801"/>
    </source>
</evidence>
<feature type="transmembrane region" description="Helical" evidence="9">
    <location>
        <begin position="94"/>
        <end position="115"/>
    </location>
</feature>
<keyword evidence="2 9" id="KW-1003">Cell membrane</keyword>
<feature type="region of interest" description="Disordered" evidence="12">
    <location>
        <begin position="158"/>
        <end position="187"/>
    </location>
</feature>
<dbReference type="GO" id="GO:0004190">
    <property type="term" value="F:aspartic-type endopeptidase activity"/>
    <property type="evidence" value="ECO:0007669"/>
    <property type="project" value="UniProtKB-UniRule"/>
</dbReference>
<dbReference type="PANTHER" id="PTHR33695">
    <property type="entry name" value="LIPOPROTEIN SIGNAL PEPTIDASE"/>
    <property type="match status" value="1"/>
</dbReference>